<protein>
    <recommendedName>
        <fullName evidence="3">F-box domain-containing protein</fullName>
    </recommendedName>
</protein>
<gene>
    <name evidence="1" type="ORF">Hypma_002954</name>
</gene>
<dbReference type="InParanoid" id="A0A369J3F1"/>
<evidence type="ECO:0000313" key="2">
    <source>
        <dbReference type="Proteomes" id="UP000076154"/>
    </source>
</evidence>
<accession>A0A369J3F1</accession>
<dbReference type="OrthoDB" id="2788229at2759"/>
<dbReference type="AlphaFoldDB" id="A0A369J3F1"/>
<organism evidence="1 2">
    <name type="scientific">Hypsizygus marmoreus</name>
    <name type="common">White beech mushroom</name>
    <name type="synonym">Agaricus marmoreus</name>
    <dbReference type="NCBI Taxonomy" id="39966"/>
    <lineage>
        <taxon>Eukaryota</taxon>
        <taxon>Fungi</taxon>
        <taxon>Dikarya</taxon>
        <taxon>Basidiomycota</taxon>
        <taxon>Agaricomycotina</taxon>
        <taxon>Agaricomycetes</taxon>
        <taxon>Agaricomycetidae</taxon>
        <taxon>Agaricales</taxon>
        <taxon>Tricholomatineae</taxon>
        <taxon>Lyophyllaceae</taxon>
        <taxon>Hypsizygus</taxon>
    </lineage>
</organism>
<proteinExistence type="predicted"/>
<evidence type="ECO:0008006" key="3">
    <source>
        <dbReference type="Google" id="ProtNLM"/>
    </source>
</evidence>
<name>A0A369J3F1_HYPMA</name>
<dbReference type="EMBL" id="LUEZ02000124">
    <property type="protein sequence ID" value="RDB16508.1"/>
    <property type="molecule type" value="Genomic_DNA"/>
</dbReference>
<reference evidence="1" key="1">
    <citation type="submission" date="2018-04" db="EMBL/GenBank/DDBJ databases">
        <title>Whole genome sequencing of Hypsizygus marmoreus.</title>
        <authorList>
            <person name="Choi I.-G."/>
            <person name="Min B."/>
            <person name="Kim J.-G."/>
            <person name="Kim S."/>
            <person name="Oh Y.-L."/>
            <person name="Kong W.-S."/>
            <person name="Park H."/>
            <person name="Jeong J."/>
            <person name="Song E.-S."/>
        </authorList>
    </citation>
    <scope>NUCLEOTIDE SEQUENCE [LARGE SCALE GENOMIC DNA]</scope>
    <source>
        <strain evidence="1">51987-8</strain>
    </source>
</reference>
<evidence type="ECO:0000313" key="1">
    <source>
        <dbReference type="EMBL" id="RDB16508.1"/>
    </source>
</evidence>
<keyword evidence="2" id="KW-1185">Reference proteome</keyword>
<dbReference type="Proteomes" id="UP000076154">
    <property type="component" value="Unassembled WGS sequence"/>
</dbReference>
<sequence length="427" mass="48660">MDEHRELPQEILDKVLDNILSTSSFKNCALASRSLLFRSQLHLFSQITIDHLDRCQQLFVMLTENHRLSAYIRKLTLSFRTYWWLSDPDCLAMQANIPPIIDMLASLRSFVFILGLHLEWQDLNQQVSDALFQLFARSSLLSIHLTDICCIPATFFNVPGTIDHLTLQNTTFEATSDFNPNLPLTLSFKCLEMIPGVGTLRDPREVLMSIATRPFSCFSLITDFRISPSESNVAIVLAVLKAATRSLTTIQVNHQYRKDLEVIIPDMRVSQFNLADLPNLRSICLVISVVYVSFNDVQDIIPSLCNDLLDFLITNADAVRHIENLTIVLKLVCSPMSSVDYSDILVLLSEIGLWRKLDETISSIHTSGRLRVNLVLSFYIYMLQELVGMRTMWQDMMRPQFPILEERGALTLDAESLSSGFPEEEYD</sequence>
<comment type="caution">
    <text evidence="1">The sequence shown here is derived from an EMBL/GenBank/DDBJ whole genome shotgun (WGS) entry which is preliminary data.</text>
</comment>